<dbReference type="SMART" id="SM01051">
    <property type="entry name" value="CAMSAP_CKK"/>
    <property type="match status" value="1"/>
</dbReference>
<feature type="region of interest" description="Disordered" evidence="1">
    <location>
        <begin position="353"/>
        <end position="377"/>
    </location>
</feature>
<feature type="region of interest" description="Disordered" evidence="1">
    <location>
        <begin position="1058"/>
        <end position="1082"/>
    </location>
</feature>
<dbReference type="GO" id="GO:0007026">
    <property type="term" value="P:negative regulation of microtubule depolymerization"/>
    <property type="evidence" value="ECO:0007669"/>
    <property type="project" value="TreeGrafter"/>
</dbReference>
<feature type="compositionally biased region" description="Low complexity" evidence="1">
    <location>
        <begin position="1316"/>
        <end position="1330"/>
    </location>
</feature>
<dbReference type="EMBL" id="JABAHT010000076">
    <property type="protein sequence ID" value="KAF4666327.1"/>
    <property type="molecule type" value="Genomic_DNA"/>
</dbReference>
<evidence type="ECO:0000256" key="1">
    <source>
        <dbReference type="SAM" id="MobiDB-lite"/>
    </source>
</evidence>
<protein>
    <recommendedName>
        <fullName evidence="2">CKK domain-containing protein</fullName>
    </recommendedName>
</protein>
<dbReference type="GO" id="GO:0036449">
    <property type="term" value="C:microtubule minus-end"/>
    <property type="evidence" value="ECO:0007669"/>
    <property type="project" value="TreeGrafter"/>
</dbReference>
<feature type="compositionally biased region" description="Gly residues" evidence="1">
    <location>
        <begin position="1067"/>
        <end position="1080"/>
    </location>
</feature>
<evidence type="ECO:0000259" key="2">
    <source>
        <dbReference type="PROSITE" id="PS51508"/>
    </source>
</evidence>
<feature type="region of interest" description="Disordered" evidence="1">
    <location>
        <begin position="749"/>
        <end position="898"/>
    </location>
</feature>
<accession>A0A7J6M4A7</accession>
<dbReference type="Proteomes" id="UP000570595">
    <property type="component" value="Unassembled WGS sequence"/>
</dbReference>
<evidence type="ECO:0000313" key="4">
    <source>
        <dbReference type="Proteomes" id="UP000570595"/>
    </source>
</evidence>
<dbReference type="InterPro" id="IPR032940">
    <property type="entry name" value="CAMSAP"/>
</dbReference>
<dbReference type="Gene3D" id="3.10.20.360">
    <property type="entry name" value="CKK domain"/>
    <property type="match status" value="1"/>
</dbReference>
<dbReference type="InterPro" id="IPR014797">
    <property type="entry name" value="CKK_CAMSAP"/>
</dbReference>
<feature type="compositionally biased region" description="Basic and acidic residues" evidence="1">
    <location>
        <begin position="802"/>
        <end position="833"/>
    </location>
</feature>
<dbReference type="GO" id="GO:0005516">
    <property type="term" value="F:calmodulin binding"/>
    <property type="evidence" value="ECO:0007669"/>
    <property type="project" value="InterPro"/>
</dbReference>
<feature type="region of interest" description="Disordered" evidence="1">
    <location>
        <begin position="46"/>
        <end position="90"/>
    </location>
</feature>
<dbReference type="SUPFAM" id="SSF50346">
    <property type="entry name" value="PRC-barrel domain"/>
    <property type="match status" value="1"/>
</dbReference>
<comment type="caution">
    <text evidence="3">The sequence shown here is derived from an EMBL/GenBank/DDBJ whole genome shotgun (WGS) entry which is preliminary data.</text>
</comment>
<dbReference type="Pfam" id="PF08683">
    <property type="entry name" value="CAMSAP_CKK"/>
    <property type="match status" value="1"/>
</dbReference>
<proteinExistence type="predicted"/>
<feature type="region of interest" description="Disordered" evidence="1">
    <location>
        <begin position="477"/>
        <end position="540"/>
    </location>
</feature>
<dbReference type="InterPro" id="IPR038209">
    <property type="entry name" value="CKK_dom_sf"/>
</dbReference>
<feature type="region of interest" description="Disordered" evidence="1">
    <location>
        <begin position="170"/>
        <end position="196"/>
    </location>
</feature>
<feature type="region of interest" description="Disordered" evidence="1">
    <location>
        <begin position="924"/>
        <end position="963"/>
    </location>
</feature>
<feature type="region of interest" description="Disordered" evidence="1">
    <location>
        <begin position="716"/>
        <end position="737"/>
    </location>
</feature>
<feature type="region of interest" description="Disordered" evidence="1">
    <location>
        <begin position="565"/>
        <end position="628"/>
    </location>
</feature>
<feature type="domain" description="CKK" evidence="2">
    <location>
        <begin position="1342"/>
        <end position="1476"/>
    </location>
</feature>
<dbReference type="PANTHER" id="PTHR21595">
    <property type="entry name" value="PATRONIN"/>
    <property type="match status" value="1"/>
</dbReference>
<feature type="compositionally biased region" description="Low complexity" evidence="1">
    <location>
        <begin position="222"/>
        <end position="235"/>
    </location>
</feature>
<feature type="compositionally biased region" description="Low complexity" evidence="1">
    <location>
        <begin position="575"/>
        <end position="587"/>
    </location>
</feature>
<dbReference type="InterPro" id="IPR011033">
    <property type="entry name" value="PRC_barrel-like_sf"/>
</dbReference>
<feature type="region of interest" description="Disordered" evidence="1">
    <location>
        <begin position="210"/>
        <end position="307"/>
    </location>
</feature>
<name>A0A7J6M4A7_PEROL</name>
<gene>
    <name evidence="3" type="ORF">FOZ61_009907</name>
</gene>
<evidence type="ECO:0000313" key="3">
    <source>
        <dbReference type="EMBL" id="KAF4666327.1"/>
    </source>
</evidence>
<feature type="compositionally biased region" description="Basic and acidic residues" evidence="1">
    <location>
        <begin position="1247"/>
        <end position="1282"/>
    </location>
</feature>
<dbReference type="PANTHER" id="PTHR21595:SF0">
    <property type="entry name" value="PATRONIN"/>
    <property type="match status" value="1"/>
</dbReference>
<dbReference type="PROSITE" id="PS51508">
    <property type="entry name" value="CKK"/>
    <property type="match status" value="1"/>
</dbReference>
<feature type="compositionally biased region" description="Polar residues" evidence="1">
    <location>
        <begin position="492"/>
        <end position="502"/>
    </location>
</feature>
<sequence length="1476" mass="160272">MFASPNPKFTVTGRRRNSTGSPSLSELSPRMKQGIEAAVRRAKLARERRNSLALPPPVRRRSTLKGMIPVETPSQATAEGGRASQGDTVSGQYRVYELSSIVPVAESGRERRASSPAVEGEAGPPVVTTRAREMGRQSVTRPLATPELVSRMETWIDEIRAELLEVESELTEGPASLETDGIAGVTPRGSLTTPRLRGAGILSRLLAVQETDGPSGAAEVTRSSSQSERSSPARSGATESVIADAPESLESSVSPVSSSSSVTASPPMQPMSDEPSLVADTPADSPYTEAPTELNESNTTMDLGGPTRERLDGMVEDIQSIERSAFKLRCAVNRMISDQSAVLTHRSVMSAQSSPRLTLGTPRLEDAGPLSARSSIGRPRHHSLMSVDLRAPPPISRGSHVATVRETMLTPRGVSRVAYKFPTARDIYSAVHRGMKPWDVSVVLLNKRFTSGTSPTNSSRMQTLSEKLNRIRQQRRALDELTNSDYIDHGSRTSSARQSLSTAGRGGGAADRHAGTSRLSSGWAGSKEEDSPGRRLPSTQNITGHLIGYVIPPIDVYVDESADARHPMPERTLPASAATSSSPRSGAVLNDDKAAPTLPPARPVETTVSGYECDTDRPELVPAADGSRERRRSLGESWYRLERQRSIEGLVLNAAGATEHCPQQVPHDEPEEQLRESPAAFQFGAQDYGGSGEYLDSYANTSGMYSSYGTGDNIGSYDDGGPFSNRSGANYQPREREETVPTVMYYDEEEGEDSEGYDGNGSYPMEEYSTRGDYHSRPPELSRGRWEENDDGEALVYGGGREPGRDGYEEGRATEVDWSSRGRGPAEKGRRSYDGSSHGVPLSREEGKGYFMAERETRSEVYEVGDVEDPYLRRGSDTDYGESNEAAARGGDAGGVGPLPDYYGWEAGDGVYGQSRYQHSSETYYSAEEGYPYAEEGERRRGEGGAEQYGDAEGGYAGVGTAVPREHHSRSGIYHGALEDVVCVEGRASVDDGVISTGSAEWSSHEEGPEDPALGMGYARDGYSSVSESVTRRIHSGGDHAAESGLVDGPIALAPHQYGDSGSLRVGEGGPRRGGAGGGRQVEKGEVSVAQSITGWHLRDSFDPRSESPAPQGVELSELSTREASVDVISTDINPFELCSGVIRKRREAADIRDFFAAEMWREKTELKLRREEGQRLRGLVVEELRRRSEETPKSSRVVAECDAEPSLAMSPPAIMAEESAVGSEEASDDHVGYRTKGGVLVELDPDINKFDSPDVRRARENPLERRKREAERRISSMRDRPNSAVTMAPQGVRSPARVSPTRIPKTPPRSEEQQSWLPRGLRRPSSSASSERRTPLSCDLASMDSRTTNLGNNRKIVINAISWALLGGAVNKKNREAVLSAATSRFNKLVVLFKDEVTGRQVYRALYGFDSEDQAFKRLHSVSSSPAILKEHHISKAYRYTSTTRSFREIPGHRALDAATDAVLFDGIHNLRHGV</sequence>
<feature type="compositionally biased region" description="Low complexity" evidence="1">
    <location>
        <begin position="251"/>
        <end position="266"/>
    </location>
</feature>
<reference evidence="3 4" key="1">
    <citation type="submission" date="2020-04" db="EMBL/GenBank/DDBJ databases">
        <title>Perkinsus olseni comparative genomics.</title>
        <authorList>
            <person name="Bogema D.R."/>
        </authorList>
    </citation>
    <scope>NUCLEOTIDE SEQUENCE [LARGE SCALE GENOMIC DNA]</scope>
    <source>
        <strain evidence="3">ATCC PRA-179</strain>
    </source>
</reference>
<dbReference type="GO" id="GO:0031122">
    <property type="term" value="P:cytoplasmic microtubule organization"/>
    <property type="evidence" value="ECO:0007669"/>
    <property type="project" value="TreeGrafter"/>
</dbReference>
<dbReference type="GO" id="GO:0051011">
    <property type="term" value="F:microtubule minus-end binding"/>
    <property type="evidence" value="ECO:0007669"/>
    <property type="project" value="TreeGrafter"/>
</dbReference>
<feature type="compositionally biased region" description="Basic and acidic residues" evidence="1">
    <location>
        <begin position="768"/>
        <end position="787"/>
    </location>
</feature>
<dbReference type="OrthoDB" id="10353567at2759"/>
<feature type="region of interest" description="Disordered" evidence="1">
    <location>
        <begin position="1"/>
        <end position="34"/>
    </location>
</feature>
<organism evidence="3 4">
    <name type="scientific">Perkinsus olseni</name>
    <name type="common">Perkinsus atlanticus</name>
    <dbReference type="NCBI Taxonomy" id="32597"/>
    <lineage>
        <taxon>Eukaryota</taxon>
        <taxon>Sar</taxon>
        <taxon>Alveolata</taxon>
        <taxon>Perkinsozoa</taxon>
        <taxon>Perkinsea</taxon>
        <taxon>Perkinsida</taxon>
        <taxon>Perkinsidae</taxon>
        <taxon>Perkinsus</taxon>
    </lineage>
</organism>
<feature type="region of interest" description="Disordered" evidence="1">
    <location>
        <begin position="1245"/>
        <end position="1346"/>
    </location>
</feature>
<feature type="compositionally biased region" description="Basic and acidic residues" evidence="1">
    <location>
        <begin position="843"/>
        <end position="861"/>
    </location>
</feature>